<dbReference type="RefSeq" id="WP_264137493.1">
    <property type="nucleotide sequence ID" value="NZ_JAOYOD010000001.1"/>
</dbReference>
<dbReference type="EMBL" id="JAOYOD010000001">
    <property type="protein sequence ID" value="MCV9386677.1"/>
    <property type="molecule type" value="Genomic_DNA"/>
</dbReference>
<protein>
    <submittedName>
        <fullName evidence="3">DUF5060 domain-containing protein</fullName>
    </submittedName>
</protein>
<keyword evidence="1" id="KW-0732">Signal</keyword>
<name>A0ABT3CST9_9BACT</name>
<reference evidence="3 4" key="1">
    <citation type="submission" date="2022-10" db="EMBL/GenBank/DDBJ databases">
        <title>Comparative genomics and taxonomic characterization of three novel marine species of genus Reichenbachiella exhibiting antioxidant and polysaccharide degradation activities.</title>
        <authorList>
            <person name="Muhammad N."/>
            <person name="Lee Y.-J."/>
            <person name="Ko J."/>
            <person name="Kim S.-G."/>
        </authorList>
    </citation>
    <scope>NUCLEOTIDE SEQUENCE [LARGE SCALE GENOMIC DNA]</scope>
    <source>
        <strain evidence="3 4">ABR2-5</strain>
    </source>
</reference>
<organism evidence="3 4">
    <name type="scientific">Reichenbachiella ulvae</name>
    <dbReference type="NCBI Taxonomy" id="2980104"/>
    <lineage>
        <taxon>Bacteria</taxon>
        <taxon>Pseudomonadati</taxon>
        <taxon>Bacteroidota</taxon>
        <taxon>Cytophagia</taxon>
        <taxon>Cytophagales</taxon>
        <taxon>Reichenbachiellaceae</taxon>
        <taxon>Reichenbachiella</taxon>
    </lineage>
</organism>
<evidence type="ECO:0000256" key="1">
    <source>
        <dbReference type="SAM" id="SignalP"/>
    </source>
</evidence>
<dbReference type="Proteomes" id="UP001300692">
    <property type="component" value="Unassembled WGS sequence"/>
</dbReference>
<accession>A0ABT3CST9</accession>
<dbReference type="InterPro" id="IPR013783">
    <property type="entry name" value="Ig-like_fold"/>
</dbReference>
<feature type="signal peptide" evidence="1">
    <location>
        <begin position="1"/>
        <end position="21"/>
    </location>
</feature>
<gene>
    <name evidence="3" type="ORF">N7U62_08385</name>
</gene>
<proteinExistence type="predicted"/>
<evidence type="ECO:0000259" key="2">
    <source>
        <dbReference type="Pfam" id="PF16586"/>
    </source>
</evidence>
<feature type="domain" description="DUF5060" evidence="2">
    <location>
        <begin position="33"/>
        <end position="114"/>
    </location>
</feature>
<dbReference type="Gene3D" id="2.60.40.10">
    <property type="entry name" value="Immunoglobulins"/>
    <property type="match status" value="1"/>
</dbReference>
<dbReference type="InterPro" id="IPR032260">
    <property type="entry name" value="DUF5060"/>
</dbReference>
<feature type="chain" id="PRO_5045839527" evidence="1">
    <location>
        <begin position="22"/>
        <end position="610"/>
    </location>
</feature>
<keyword evidence="4" id="KW-1185">Reference proteome</keyword>
<evidence type="ECO:0000313" key="3">
    <source>
        <dbReference type="EMBL" id="MCV9386677.1"/>
    </source>
</evidence>
<dbReference type="Pfam" id="PF16586">
    <property type="entry name" value="DUF5060"/>
    <property type="match status" value="1"/>
</dbReference>
<comment type="caution">
    <text evidence="3">The sequence shown here is derived from an EMBL/GenBank/DDBJ whole genome shotgun (WGS) entry which is preliminary data.</text>
</comment>
<sequence>MKKMLLNKAILLAAVCGICFSCVTEPQISGEPKKWHKITLTFDGPESDEMADINPFADYRLDVTFSLGDKSLIVPGYFAADGQAAYTSAKSGNKWRVHFSPNATGEWKYEVSFRKGKDIAISDEEGEGAGYMDGQTGVLLVGKSDKSAPDLRAKGRLTYVGEHYLQFAESGDYFVKMGADAPENMLAYDEIDDTPNVGDRLKKWTDHAQDYNSDADSFLWGPNKEKGKNLLGGINYLHEKGMNVFSFLTFNIDGDDRNVFPHLLKVGLDEYEEFANVKKNPKSWETNVLQDRFDVSKMDQWEQIFSYGEMKGMYLHFKTQENENDQKMDGGDLGRTRKLYYRQLIARYAHHLALNWNIGEEETKTVAQVKEQATYFAQNDPYQSIAVVHTFPNEHEKYYQPLVDEATDVKGFSIQTNKPDFHRVHSVTSKWVKASAASGRKLVVAVDEPGDARHALVPDKDNIDHNNARINALWGTLMAGGAGLEWYFGYQHDHSDLTCESWRSRDAFWDQCKVALDFFTQNELPLTEMVNMNEMTADTTDYVYAKNGDTYLVFIKEPGKIEMELPDIGYNASWLNPKTGEQITIDGQTENEKINLDSPFELDALLYLTK</sequence>
<evidence type="ECO:0000313" key="4">
    <source>
        <dbReference type="Proteomes" id="UP001300692"/>
    </source>
</evidence>
<dbReference type="Gene3D" id="3.20.20.80">
    <property type="entry name" value="Glycosidases"/>
    <property type="match status" value="1"/>
</dbReference>